<feature type="compositionally biased region" description="Basic and acidic residues" evidence="1">
    <location>
        <begin position="1"/>
        <end position="11"/>
    </location>
</feature>
<sequence>MKPFKSIREGKSVTPGVTEINDVPEDPLSYVEIKPKKAKVVKKDKVMGEEKEMQDKESDKKAKDKALQRAMNATPRKPAGEYERKVTSYLKKKYNESIDLTSIWEGLKPEQPVIEEEAFNAEAHKKELDRLMAKSINAHTETTRLIKAKAPQEEISKAYDRHNAVKQEIAVHKAKVPAGPAPKPGSAAHYYASKKPGEYTGD</sequence>
<reference evidence="2" key="1">
    <citation type="submission" date="2020-05" db="EMBL/GenBank/DDBJ databases">
        <authorList>
            <person name="Chiriac C."/>
            <person name="Salcher M."/>
            <person name="Ghai R."/>
            <person name="Kavagutti S V."/>
        </authorList>
    </citation>
    <scope>NUCLEOTIDE SEQUENCE</scope>
</reference>
<evidence type="ECO:0000256" key="1">
    <source>
        <dbReference type="SAM" id="MobiDB-lite"/>
    </source>
</evidence>
<evidence type="ECO:0000313" key="2">
    <source>
        <dbReference type="EMBL" id="CAB5221970.1"/>
    </source>
</evidence>
<feature type="region of interest" description="Disordered" evidence="1">
    <location>
        <begin position="41"/>
        <end position="82"/>
    </location>
</feature>
<organism evidence="2">
    <name type="scientific">uncultured Caudovirales phage</name>
    <dbReference type="NCBI Taxonomy" id="2100421"/>
    <lineage>
        <taxon>Viruses</taxon>
        <taxon>Duplodnaviria</taxon>
        <taxon>Heunggongvirae</taxon>
        <taxon>Uroviricota</taxon>
        <taxon>Caudoviricetes</taxon>
        <taxon>Peduoviridae</taxon>
        <taxon>Maltschvirus</taxon>
        <taxon>Maltschvirus maltsch</taxon>
    </lineage>
</organism>
<feature type="region of interest" description="Disordered" evidence="1">
    <location>
        <begin position="175"/>
        <end position="202"/>
    </location>
</feature>
<feature type="compositionally biased region" description="Basic and acidic residues" evidence="1">
    <location>
        <begin position="41"/>
        <end position="67"/>
    </location>
</feature>
<gene>
    <name evidence="2" type="ORF">UFOVP242_184</name>
</gene>
<dbReference type="EMBL" id="LR798294">
    <property type="protein sequence ID" value="CAB5221970.1"/>
    <property type="molecule type" value="Genomic_DNA"/>
</dbReference>
<proteinExistence type="predicted"/>
<name>A0A6J7WW52_9CAUD</name>
<protein>
    <submittedName>
        <fullName evidence="2">Uncharacterized protein</fullName>
    </submittedName>
</protein>
<feature type="region of interest" description="Disordered" evidence="1">
    <location>
        <begin position="1"/>
        <end position="22"/>
    </location>
</feature>
<accession>A0A6J7WW52</accession>